<dbReference type="Gene3D" id="2.40.50.100">
    <property type="match status" value="1"/>
</dbReference>
<dbReference type="GO" id="GO:0000178">
    <property type="term" value="C:exosome (RNase complex)"/>
    <property type="evidence" value="ECO:0007669"/>
    <property type="project" value="UniProtKB-KW"/>
</dbReference>
<dbReference type="CDD" id="cd05789">
    <property type="entry name" value="S1_Rrp4"/>
    <property type="match status" value="1"/>
</dbReference>
<dbReference type="PANTHER" id="PTHR21321">
    <property type="entry name" value="PNAS-3 RELATED"/>
    <property type="match status" value="1"/>
</dbReference>
<dbReference type="InterPro" id="IPR023474">
    <property type="entry name" value="Rrp4"/>
</dbReference>
<comment type="similarity">
    <text evidence="1 5">Belongs to the RRP4 family.</text>
</comment>
<evidence type="ECO:0000313" key="8">
    <source>
        <dbReference type="Proteomes" id="UP000005877"/>
    </source>
</evidence>
<dbReference type="GO" id="GO:0071051">
    <property type="term" value="P:poly(A)-dependent snoRNA 3'-end processing"/>
    <property type="evidence" value="ECO:0007669"/>
    <property type="project" value="TreeGrafter"/>
</dbReference>
<accession>G7WQG2</accession>
<dbReference type="GO" id="GO:0008143">
    <property type="term" value="F:poly(A) binding"/>
    <property type="evidence" value="ECO:0007669"/>
    <property type="project" value="InterPro"/>
</dbReference>
<evidence type="ECO:0000256" key="1">
    <source>
        <dbReference type="ARBA" id="ARBA00009155"/>
    </source>
</evidence>
<keyword evidence="4 5" id="KW-0694">RNA-binding</keyword>
<dbReference type="PANTHER" id="PTHR21321:SF4">
    <property type="entry name" value="EXOSOME COMPLEX COMPONENT RRP4"/>
    <property type="match status" value="1"/>
</dbReference>
<dbReference type="SMART" id="SM00322">
    <property type="entry name" value="KH"/>
    <property type="match status" value="1"/>
</dbReference>
<dbReference type="AlphaFoldDB" id="G7WQG2"/>
<evidence type="ECO:0000256" key="3">
    <source>
        <dbReference type="ARBA" id="ARBA00022835"/>
    </source>
</evidence>
<dbReference type="KEGG" id="mhi:Mhar_2163"/>
<dbReference type="InterPro" id="IPR048565">
    <property type="entry name" value="S1_RRP4"/>
</dbReference>
<dbReference type="Proteomes" id="UP000005877">
    <property type="component" value="Chromosome"/>
</dbReference>
<dbReference type="PROSITE" id="PS50084">
    <property type="entry name" value="KH_TYPE_1"/>
    <property type="match status" value="1"/>
</dbReference>
<dbReference type="GO" id="GO:0071034">
    <property type="term" value="P:CUT catabolic process"/>
    <property type="evidence" value="ECO:0007669"/>
    <property type="project" value="TreeGrafter"/>
</dbReference>
<evidence type="ECO:0000256" key="5">
    <source>
        <dbReference type="HAMAP-Rule" id="MF_00623"/>
    </source>
</evidence>
<organism evidence="7 8">
    <name type="scientific">Methanothrix harundinacea (strain 6Ac)</name>
    <name type="common">Methanosaeta harundinacea</name>
    <dbReference type="NCBI Taxonomy" id="1110509"/>
    <lineage>
        <taxon>Archaea</taxon>
        <taxon>Methanobacteriati</taxon>
        <taxon>Methanobacteriota</taxon>
        <taxon>Stenosarchaea group</taxon>
        <taxon>Methanomicrobia</taxon>
        <taxon>Methanotrichales</taxon>
        <taxon>Methanotrichaceae</taxon>
        <taxon>Methanothrix</taxon>
    </lineage>
</organism>
<dbReference type="GO" id="GO:0000467">
    <property type="term" value="P:exonucleolytic trimming to generate mature 3'-end of 5.8S rRNA from tricistronic rRNA transcript (SSU-rRNA, 5.8S rRNA, LSU-rRNA)"/>
    <property type="evidence" value="ECO:0007669"/>
    <property type="project" value="TreeGrafter"/>
</dbReference>
<feature type="domain" description="S1 motif" evidence="6">
    <location>
        <begin position="69"/>
        <end position="138"/>
    </location>
</feature>
<dbReference type="GO" id="GO:0005737">
    <property type="term" value="C:cytoplasm"/>
    <property type="evidence" value="ECO:0007669"/>
    <property type="project" value="UniProtKB-SubCell"/>
</dbReference>
<dbReference type="InterPro" id="IPR004088">
    <property type="entry name" value="KH_dom_type_1"/>
</dbReference>
<keyword evidence="8" id="KW-1185">Reference proteome</keyword>
<dbReference type="Gene3D" id="2.40.50.140">
    <property type="entry name" value="Nucleic acid-binding proteins"/>
    <property type="match status" value="1"/>
</dbReference>
<gene>
    <name evidence="5" type="primary">rrp4</name>
    <name evidence="7" type="ordered locus">Mhar_2163</name>
</gene>
<dbReference type="Pfam" id="PF00575">
    <property type="entry name" value="S1"/>
    <property type="match status" value="1"/>
</dbReference>
<dbReference type="SUPFAM" id="SSF110324">
    <property type="entry name" value="Ribosomal L27 protein-like"/>
    <property type="match status" value="1"/>
</dbReference>
<dbReference type="InterPro" id="IPR036612">
    <property type="entry name" value="KH_dom_type_1_sf"/>
</dbReference>
<dbReference type="InterPro" id="IPR003029">
    <property type="entry name" value="S1_domain"/>
</dbReference>
<name>G7WQG2_METH6</name>
<dbReference type="SUPFAM" id="SSF54791">
    <property type="entry name" value="Eukaryotic type KH-domain (KH-domain type I)"/>
    <property type="match status" value="1"/>
</dbReference>
<sequence length="232" mass="25883">MIEDLGMDHNNDRNVVVPGDLLSDDPKASGEGTYVKDGKVRSLLYGMASSYKDKVRVIPLAGKYVPAPGDTVIGTVQDIVFSNWIVNINSPYEGLLHISELPRKIEMNEMSKYLRIGSSVMTRVKDVDSTMKVELTMNDRRLGILTRGRVAEISPTRVPRLIGKGGSMINMLKKELNCNLFVGQNGRIWVDGNDDDMDLALKTILIIEKEAHTTGLTDRIMEFLRSEKEARS</sequence>
<dbReference type="HAMAP" id="MF_00623">
    <property type="entry name" value="Exosome_Rrp4"/>
    <property type="match status" value="1"/>
</dbReference>
<comment type="subunit">
    <text evidence="5">Component of the archaeal exosome complex. Forms a trimer of Rrp4 and/or Csl4 subunits. The trimer associates with an hexameric ring-like arrangement composed of 3 Rrp41-Rrp42 heterodimers.</text>
</comment>
<dbReference type="InterPro" id="IPR004087">
    <property type="entry name" value="KH_dom"/>
</dbReference>
<dbReference type="Pfam" id="PF15985">
    <property type="entry name" value="KH_6"/>
    <property type="match status" value="1"/>
</dbReference>
<dbReference type="Pfam" id="PF22625">
    <property type="entry name" value="ECR1_N_2"/>
    <property type="match status" value="1"/>
</dbReference>
<dbReference type="EMBL" id="CP003117">
    <property type="protein sequence ID" value="AET65515.1"/>
    <property type="molecule type" value="Genomic_DNA"/>
</dbReference>
<dbReference type="NCBIfam" id="NF003181">
    <property type="entry name" value="PRK04163.1-1"/>
    <property type="match status" value="1"/>
</dbReference>
<dbReference type="SMART" id="SM00316">
    <property type="entry name" value="S1"/>
    <property type="match status" value="1"/>
</dbReference>
<dbReference type="InterPro" id="IPR026699">
    <property type="entry name" value="Exosome_RNA_bind1/RRP40/RRP4"/>
</dbReference>
<protein>
    <recommendedName>
        <fullName evidence="5">Exosome complex component Rrp4</fullName>
    </recommendedName>
</protein>
<dbReference type="GO" id="GO:0034475">
    <property type="term" value="P:U4 snRNA 3'-end processing"/>
    <property type="evidence" value="ECO:0007669"/>
    <property type="project" value="TreeGrafter"/>
</dbReference>
<reference evidence="7 8" key="1">
    <citation type="journal article" date="2012" name="PLoS ONE">
        <title>The genome characteristics and predicted function of methyl-group oxidation pathway in the obligate aceticlastic methanogens, Methanosaeta spp.</title>
        <authorList>
            <person name="Zhu J."/>
            <person name="Zheng H."/>
            <person name="Ai G."/>
            <person name="Zhang G."/>
            <person name="Liu D."/>
            <person name="Liu X."/>
            <person name="Dong X."/>
        </authorList>
    </citation>
    <scope>NUCLEOTIDE SEQUENCE [LARGE SCALE GENOMIC DNA]</scope>
    <source>
        <strain evidence="7 8">6Ac</strain>
    </source>
</reference>
<dbReference type="Gene3D" id="3.30.1370.10">
    <property type="entry name" value="K Homology domain, type 1"/>
    <property type="match status" value="1"/>
</dbReference>
<dbReference type="PROSITE" id="PS50126">
    <property type="entry name" value="S1"/>
    <property type="match status" value="1"/>
</dbReference>
<evidence type="ECO:0000256" key="4">
    <source>
        <dbReference type="ARBA" id="ARBA00022884"/>
    </source>
</evidence>
<keyword evidence="3 5" id="KW-0271">Exosome</keyword>
<dbReference type="SUPFAM" id="SSF50249">
    <property type="entry name" value="Nucleic acid-binding proteins"/>
    <property type="match status" value="1"/>
</dbReference>
<dbReference type="HOGENOM" id="CLU_071769_0_0_2"/>
<dbReference type="PATRIC" id="fig|1110509.7.peg.2395"/>
<comment type="subcellular location">
    <subcellularLocation>
        <location evidence="5">Cytoplasm</location>
    </subcellularLocation>
</comment>
<keyword evidence="2 5" id="KW-0963">Cytoplasm</keyword>
<dbReference type="InterPro" id="IPR054371">
    <property type="entry name" value="RRP4_N"/>
</dbReference>
<dbReference type="STRING" id="1110509.Mhar_2163"/>
<comment type="function">
    <text evidence="5">Non-catalytic component of the exosome, which is a complex involved in RNA degradation. Increases the RNA binding and the efficiency of RNA degradation. Confers strong poly(A) specificity to the exosome.</text>
</comment>
<evidence type="ECO:0000259" key="6">
    <source>
        <dbReference type="PROSITE" id="PS50126"/>
    </source>
</evidence>
<dbReference type="InterPro" id="IPR012340">
    <property type="entry name" value="NA-bd_OB-fold"/>
</dbReference>
<dbReference type="CDD" id="cd22524">
    <property type="entry name" value="KH-I_Rrp4_prokar"/>
    <property type="match status" value="1"/>
</dbReference>
<evidence type="ECO:0000313" key="7">
    <source>
        <dbReference type="EMBL" id="AET65515.1"/>
    </source>
</evidence>
<proteinExistence type="inferred from homology"/>
<evidence type="ECO:0000256" key="2">
    <source>
        <dbReference type="ARBA" id="ARBA00022490"/>
    </source>
</evidence>